<evidence type="ECO:0000256" key="1">
    <source>
        <dbReference type="SAM" id="MobiDB-lite"/>
    </source>
</evidence>
<dbReference type="EMBL" id="JANPWB010000012">
    <property type="protein sequence ID" value="KAJ1113621.1"/>
    <property type="molecule type" value="Genomic_DNA"/>
</dbReference>
<dbReference type="Proteomes" id="UP001066276">
    <property type="component" value="Chromosome 8"/>
</dbReference>
<dbReference type="AlphaFoldDB" id="A0AAV7NDQ9"/>
<feature type="region of interest" description="Disordered" evidence="1">
    <location>
        <begin position="28"/>
        <end position="50"/>
    </location>
</feature>
<evidence type="ECO:0000313" key="2">
    <source>
        <dbReference type="EMBL" id="KAJ1113621.1"/>
    </source>
</evidence>
<organism evidence="2 3">
    <name type="scientific">Pleurodeles waltl</name>
    <name type="common">Iberian ribbed newt</name>
    <dbReference type="NCBI Taxonomy" id="8319"/>
    <lineage>
        <taxon>Eukaryota</taxon>
        <taxon>Metazoa</taxon>
        <taxon>Chordata</taxon>
        <taxon>Craniata</taxon>
        <taxon>Vertebrata</taxon>
        <taxon>Euteleostomi</taxon>
        <taxon>Amphibia</taxon>
        <taxon>Batrachia</taxon>
        <taxon>Caudata</taxon>
        <taxon>Salamandroidea</taxon>
        <taxon>Salamandridae</taxon>
        <taxon>Pleurodelinae</taxon>
        <taxon>Pleurodeles</taxon>
    </lineage>
</organism>
<proteinExistence type="predicted"/>
<keyword evidence="3" id="KW-1185">Reference proteome</keyword>
<name>A0AAV7NDQ9_PLEWA</name>
<reference evidence="2" key="1">
    <citation type="journal article" date="2022" name="bioRxiv">
        <title>Sequencing and chromosome-scale assembly of the giantPleurodeles waltlgenome.</title>
        <authorList>
            <person name="Brown T."/>
            <person name="Elewa A."/>
            <person name="Iarovenko S."/>
            <person name="Subramanian E."/>
            <person name="Araus A.J."/>
            <person name="Petzold A."/>
            <person name="Susuki M."/>
            <person name="Suzuki K.-i.T."/>
            <person name="Hayashi T."/>
            <person name="Toyoda A."/>
            <person name="Oliveira C."/>
            <person name="Osipova E."/>
            <person name="Leigh N.D."/>
            <person name="Simon A."/>
            <person name="Yun M.H."/>
        </authorList>
    </citation>
    <scope>NUCLEOTIDE SEQUENCE</scope>
    <source>
        <strain evidence="2">20211129_DDA</strain>
        <tissue evidence="2">Liver</tissue>
    </source>
</reference>
<sequence>MDFSDHEEIPAITKNVMDFSESLKISSVSKQTVENSDKEESQQSETEQPVIRNESLLLELDTVAASTTNPDLLIPANVYPVSSSTISEDKISELPVSDFDVKPATPMSPAMSLKLKTPENQHSETEVQVLKDVIFPTKTKDLNLNLVFEDLMISTVLSVLLQETIFNSKARAENLDTNVKTISEETPVPFLSKEQPFSVNRVEDQLPVVETLCKETISDTTNTPQSTCNDEISVLSEDHPKELACGTSTFSDVNPVSKDFKTLVAPEFDTPKSSKMKENSDFFMFTLRTPVAHVSQVSMLCKTQTTINVNTASETDKSCLSEGVTDLTVTYTPISSSKEESIEQETNVIKNTARVPGVLIQATCFQFYDTISATCRYTGYCPLSSMNGDHVLVASEKEERLKRRSLSWRHAQLSAKW</sequence>
<protein>
    <submittedName>
        <fullName evidence="2">Uncharacterized protein</fullName>
    </submittedName>
</protein>
<evidence type="ECO:0000313" key="3">
    <source>
        <dbReference type="Proteomes" id="UP001066276"/>
    </source>
</evidence>
<gene>
    <name evidence="2" type="ORF">NDU88_001863</name>
</gene>
<comment type="caution">
    <text evidence="2">The sequence shown here is derived from an EMBL/GenBank/DDBJ whole genome shotgun (WGS) entry which is preliminary data.</text>
</comment>
<accession>A0AAV7NDQ9</accession>